<proteinExistence type="inferred from homology"/>
<dbReference type="GO" id="GO:0000049">
    <property type="term" value="F:tRNA binding"/>
    <property type="evidence" value="ECO:0007669"/>
    <property type="project" value="UniProtKB-KW"/>
</dbReference>
<dbReference type="GO" id="GO:0005737">
    <property type="term" value="C:cytoplasm"/>
    <property type="evidence" value="ECO:0007669"/>
    <property type="project" value="UniProtKB-SubCell"/>
</dbReference>
<protein>
    <recommendedName>
        <fullName evidence="3">tRNA(Met) cytidine acetate ligase</fullName>
        <ecNumber evidence="3">6.3.4.-</ecNumber>
    </recommendedName>
</protein>
<feature type="binding site" evidence="3">
    <location>
        <position position="187"/>
    </location>
    <ligand>
        <name>ATP</name>
        <dbReference type="ChEBI" id="CHEBI:30616"/>
    </ligand>
</feature>
<dbReference type="GO" id="GO:0006400">
    <property type="term" value="P:tRNA modification"/>
    <property type="evidence" value="ECO:0007669"/>
    <property type="project" value="UniProtKB-UniRule"/>
</dbReference>
<dbReference type="EMBL" id="RSFW01000009">
    <property type="protein sequence ID" value="RSD28127.1"/>
    <property type="molecule type" value="Genomic_DNA"/>
</dbReference>
<dbReference type="Proteomes" id="UP000279911">
    <property type="component" value="Unassembled WGS sequence"/>
</dbReference>
<dbReference type="GO" id="GO:0016740">
    <property type="term" value="F:transferase activity"/>
    <property type="evidence" value="ECO:0007669"/>
    <property type="project" value="UniProtKB-KW"/>
</dbReference>
<dbReference type="SUPFAM" id="SSF52374">
    <property type="entry name" value="Nucleotidylyl transferase"/>
    <property type="match status" value="1"/>
</dbReference>
<keyword evidence="1 3" id="KW-0436">Ligase</keyword>
<evidence type="ECO:0000313" key="5">
    <source>
        <dbReference type="Proteomes" id="UP000279911"/>
    </source>
</evidence>
<dbReference type="Pfam" id="PF05636">
    <property type="entry name" value="HIGH_NTase1"/>
    <property type="match status" value="1"/>
</dbReference>
<comment type="caution">
    <text evidence="4">The sequence shown here is derived from an EMBL/GenBank/DDBJ whole genome shotgun (WGS) entry which is preliminary data.</text>
</comment>
<comment type="similarity">
    <text evidence="3">Belongs to the TmcAL family.</text>
</comment>
<dbReference type="Gene3D" id="3.40.50.620">
    <property type="entry name" value="HUPs"/>
    <property type="match status" value="1"/>
</dbReference>
<dbReference type="InterPro" id="IPR014729">
    <property type="entry name" value="Rossmann-like_a/b/a_fold"/>
</dbReference>
<comment type="subcellular location">
    <subcellularLocation>
        <location evidence="3">Cytoplasm</location>
    </subcellularLocation>
</comment>
<keyword evidence="3" id="KW-0820">tRNA-binding</keyword>
<dbReference type="STRING" id="285983.UB32_14515"/>
<dbReference type="GO" id="GO:0005524">
    <property type="term" value="F:ATP binding"/>
    <property type="evidence" value="ECO:0007669"/>
    <property type="project" value="UniProtKB-KW"/>
</dbReference>
<comment type="caution">
    <text evidence="3">Lacks conserved residue(s) required for the propagation of feature annotation.</text>
</comment>
<sequence>MKAVGVVVEYNPFHNGHLFHLQQAKEKSGADIAIAAMSGNFLQRGEPALVSKWARTEMALAAGVDIVFELPYRFATQHAEVFAEGAVSILSAAGCTTLCFGSESGDLEAFKRTIAYLETNNDRFQEQIRFYTGEGHSYPKSIALSFRSLSPSEEFIDISKPNNILGLHYIQAIISQKSAMQAETITRKNAGYHDEHFASATIASATSIRKALFGASGEIETIKQYVPDTTYELLLKYRDDYGGFHSWESYWHLLKYKLLQSTPAEIKEFYEVEEGLENRLLAAASASDTFQEFMEAIKTKRYTWTRLQRVCLHILTNTRKDTMKTAPHTANYLRLLGATDKGRAYLNGNKKNFSLPLISKLSSYSEQDIDLDIRASKIYALGQTGGGQERLLKEEFARPPIMLSAK</sequence>
<keyword evidence="2 3" id="KW-0819">tRNA processing</keyword>
<dbReference type="PANTHER" id="PTHR37825">
    <property type="entry name" value="TRNA(MET) CYTIDINE ACETATE LIGASE"/>
    <property type="match status" value="1"/>
</dbReference>
<accession>A0A427TUT3</accession>
<evidence type="ECO:0000313" key="4">
    <source>
        <dbReference type="EMBL" id="RSD28127.1"/>
    </source>
</evidence>
<dbReference type="OrthoDB" id="9769796at2"/>
<dbReference type="RefSeq" id="WP_125479216.1">
    <property type="nucleotide sequence ID" value="NZ_RSFW01000009.1"/>
</dbReference>
<gene>
    <name evidence="3" type="primary">tmcAL</name>
    <name evidence="4" type="ORF">EJA10_06630</name>
</gene>
<comment type="catalytic activity">
    <reaction evidence="3">
        <text>cytidine(34) in elongator tRNA(Met) + acetate + ATP = N(4)-acetylcytidine(34) in elongator tRNA(Met) + AMP + diphosphate</text>
        <dbReference type="Rhea" id="RHEA:58144"/>
        <dbReference type="Rhea" id="RHEA-COMP:10693"/>
        <dbReference type="Rhea" id="RHEA-COMP:10694"/>
        <dbReference type="ChEBI" id="CHEBI:30089"/>
        <dbReference type="ChEBI" id="CHEBI:30616"/>
        <dbReference type="ChEBI" id="CHEBI:33019"/>
        <dbReference type="ChEBI" id="CHEBI:74900"/>
        <dbReference type="ChEBI" id="CHEBI:82748"/>
        <dbReference type="ChEBI" id="CHEBI:456215"/>
    </reaction>
</comment>
<feature type="binding site" evidence="3">
    <location>
        <begin position="7"/>
        <end position="20"/>
    </location>
    <ligand>
        <name>ATP</name>
        <dbReference type="ChEBI" id="CHEBI:30616"/>
    </ligand>
</feature>
<dbReference type="HAMAP" id="MF_01539">
    <property type="entry name" value="TmcAL"/>
    <property type="match status" value="1"/>
</dbReference>
<comment type="function">
    <text evidence="3">Catalyzes the formation of N(4)-acetylcytidine (ac(4)C) at the wobble position of elongator tRNA(Met), using acetate and ATP as substrates. First activates an acetate ion to form acetyladenylate (Ac-AMP) and then transfers the acetyl group to tRNA to form ac(4)C34.</text>
</comment>
<dbReference type="EC" id="6.3.4.-" evidence="3"/>
<feature type="binding site" evidence="3">
    <location>
        <position position="101"/>
    </location>
    <ligand>
        <name>ATP</name>
        <dbReference type="ChEBI" id="CHEBI:30616"/>
    </ligand>
</feature>
<evidence type="ECO:0000256" key="2">
    <source>
        <dbReference type="ARBA" id="ARBA00022694"/>
    </source>
</evidence>
<dbReference type="GO" id="GO:0016879">
    <property type="term" value="F:ligase activity, forming carbon-nitrogen bonds"/>
    <property type="evidence" value="ECO:0007669"/>
    <property type="project" value="UniProtKB-UniRule"/>
</dbReference>
<dbReference type="InterPro" id="IPR008513">
    <property type="entry name" value="tRNA(Met)_cyd_acetate_ligase"/>
</dbReference>
<keyword evidence="3" id="KW-0067">ATP-binding</keyword>
<dbReference type="NCBIfam" id="NF010191">
    <property type="entry name" value="PRK13670.1"/>
    <property type="match status" value="1"/>
</dbReference>
<organism evidence="4 5">
    <name type="scientific">Mesobacillus subterraneus</name>
    <dbReference type="NCBI Taxonomy" id="285983"/>
    <lineage>
        <taxon>Bacteria</taxon>
        <taxon>Bacillati</taxon>
        <taxon>Bacillota</taxon>
        <taxon>Bacilli</taxon>
        <taxon>Bacillales</taxon>
        <taxon>Bacillaceae</taxon>
        <taxon>Mesobacillus</taxon>
    </lineage>
</organism>
<keyword evidence="3" id="KW-0694">RNA-binding</keyword>
<dbReference type="AlphaFoldDB" id="A0A427TUT3"/>
<keyword evidence="4" id="KW-0808">Transferase</keyword>
<name>A0A427TUT3_9BACI</name>
<keyword evidence="3" id="KW-0963">Cytoplasm</keyword>
<feature type="binding site" evidence="3">
    <location>
        <position position="162"/>
    </location>
    <ligand>
        <name>ATP</name>
        <dbReference type="ChEBI" id="CHEBI:30616"/>
    </ligand>
</feature>
<keyword evidence="3" id="KW-0547">Nucleotide-binding</keyword>
<dbReference type="PANTHER" id="PTHR37825:SF1">
    <property type="entry name" value="TRNA(MET) CYTIDINE ACETATE LIGASE"/>
    <property type="match status" value="1"/>
</dbReference>
<evidence type="ECO:0000256" key="3">
    <source>
        <dbReference type="HAMAP-Rule" id="MF_01539"/>
    </source>
</evidence>
<evidence type="ECO:0000256" key="1">
    <source>
        <dbReference type="ARBA" id="ARBA00022598"/>
    </source>
</evidence>
<reference evidence="5" key="1">
    <citation type="submission" date="2018-12" db="EMBL/GenBank/DDBJ databases">
        <title>Bacillus chawlae sp. nov., Bacillus glennii sp. nov., and Bacillus saganii sp. nov. Isolated from the Vehicle Assembly Building at Kennedy Space Center where the Viking Spacecraft were Assembled.</title>
        <authorList>
            <person name="Seuylemezian A."/>
            <person name="Vaishampayan P."/>
        </authorList>
    </citation>
    <scope>NUCLEOTIDE SEQUENCE [LARGE SCALE GENOMIC DNA]</scope>
    <source>
        <strain evidence="5">DSM 13966</strain>
    </source>
</reference>